<dbReference type="RefSeq" id="XP_018023893.1">
    <property type="nucleotide sequence ID" value="XM_018168404.2"/>
</dbReference>
<feature type="transmembrane region" description="Helical" evidence="6">
    <location>
        <begin position="44"/>
        <end position="62"/>
    </location>
</feature>
<reference evidence="8" key="1">
    <citation type="submission" date="2025-08" db="UniProtKB">
        <authorList>
            <consortium name="RefSeq"/>
        </authorList>
    </citation>
    <scope>IDENTIFICATION</scope>
    <source>
        <tissue evidence="8">Whole organism</tissue>
    </source>
</reference>
<protein>
    <submittedName>
        <fullName evidence="8">Magnesium transporter NIPA3 isoform X1</fullName>
    </submittedName>
</protein>
<dbReference type="PANTHER" id="PTHR12570:SF92">
    <property type="entry name" value="SPICHTHYIN, ISOFORM B"/>
    <property type="match status" value="1"/>
</dbReference>
<dbReference type="AlphaFoldDB" id="A0A8B7PCT4"/>
<proteinExistence type="inferred from homology"/>
<evidence type="ECO:0000256" key="5">
    <source>
        <dbReference type="ARBA" id="ARBA00023136"/>
    </source>
</evidence>
<evidence type="ECO:0000256" key="6">
    <source>
        <dbReference type="SAM" id="Phobius"/>
    </source>
</evidence>
<organism evidence="7 8">
    <name type="scientific">Hyalella azteca</name>
    <name type="common">Amphipod</name>
    <dbReference type="NCBI Taxonomy" id="294128"/>
    <lineage>
        <taxon>Eukaryota</taxon>
        <taxon>Metazoa</taxon>
        <taxon>Ecdysozoa</taxon>
        <taxon>Arthropoda</taxon>
        <taxon>Crustacea</taxon>
        <taxon>Multicrustacea</taxon>
        <taxon>Malacostraca</taxon>
        <taxon>Eumalacostraca</taxon>
        <taxon>Peracarida</taxon>
        <taxon>Amphipoda</taxon>
        <taxon>Senticaudata</taxon>
        <taxon>Talitrida</taxon>
        <taxon>Talitroidea</taxon>
        <taxon>Hyalellidae</taxon>
        <taxon>Hyalella</taxon>
    </lineage>
</organism>
<dbReference type="GO" id="GO:0016020">
    <property type="term" value="C:membrane"/>
    <property type="evidence" value="ECO:0007669"/>
    <property type="project" value="UniProtKB-SubCell"/>
</dbReference>
<dbReference type="GeneID" id="108679696"/>
<evidence type="ECO:0000313" key="8">
    <source>
        <dbReference type="RefSeq" id="XP_018023893.1"/>
    </source>
</evidence>
<comment type="similarity">
    <text evidence="2">Belongs to the NIPA family.</text>
</comment>
<keyword evidence="5 6" id="KW-0472">Membrane</keyword>
<feature type="transmembrane region" description="Helical" evidence="6">
    <location>
        <begin position="6"/>
        <end position="23"/>
    </location>
</feature>
<accession>A0A8B7PCT4</accession>
<gene>
    <name evidence="8" type="primary">LOC108679696</name>
</gene>
<dbReference type="OrthoDB" id="6428174at2759"/>
<dbReference type="GO" id="GO:0015095">
    <property type="term" value="F:magnesium ion transmembrane transporter activity"/>
    <property type="evidence" value="ECO:0007669"/>
    <property type="project" value="InterPro"/>
</dbReference>
<comment type="subcellular location">
    <subcellularLocation>
        <location evidence="1">Membrane</location>
        <topology evidence="1">Multi-pass membrane protein</topology>
    </subcellularLocation>
</comment>
<feature type="transmembrane region" description="Helical" evidence="6">
    <location>
        <begin position="141"/>
        <end position="161"/>
    </location>
</feature>
<keyword evidence="4 6" id="KW-1133">Transmembrane helix</keyword>
<dbReference type="OMA" id="GQTHILV"/>
<feature type="transmembrane region" description="Helical" evidence="6">
    <location>
        <begin position="200"/>
        <end position="225"/>
    </location>
</feature>
<dbReference type="Pfam" id="PF05653">
    <property type="entry name" value="Mg_trans_NIPA"/>
    <property type="match status" value="1"/>
</dbReference>
<sequence length="328" mass="35276">MTVFIGIVISLVCQLISGISISIRKKALKNVAMMGGRPASEGGLGHLKSGLWWTGLILMFAAQGAVGISLIFAPAVVVAPLAVLSIAGAVIGGRIIMKEKLCVFGWMGCIMVMTSCAIFSICAPSEIDLKDAEEFDNLFKSISFISYTSTVTISSLLTIILAKKFNSSHFLIYSPVVGGIASLSVWLSKGFLVCATNGVFNIWSMWVALGIFVAMTLLGLYAMHVTLHVYDSSQISAMNYVIFSTLTILCSTVLFPIKIVLQVRDAFLMGLSFMGIIVGLFVMIVGKKMPLSFKDIVLKKNEEETNHSSRSITTSNEDIISQAATDVA</sequence>
<dbReference type="Proteomes" id="UP000694843">
    <property type="component" value="Unplaced"/>
</dbReference>
<keyword evidence="7" id="KW-1185">Reference proteome</keyword>
<keyword evidence="3 6" id="KW-0812">Transmembrane</keyword>
<feature type="transmembrane region" description="Helical" evidence="6">
    <location>
        <begin position="267"/>
        <end position="286"/>
    </location>
</feature>
<feature type="transmembrane region" description="Helical" evidence="6">
    <location>
        <begin position="237"/>
        <end position="261"/>
    </location>
</feature>
<evidence type="ECO:0000256" key="2">
    <source>
        <dbReference type="ARBA" id="ARBA00007230"/>
    </source>
</evidence>
<dbReference type="SUPFAM" id="SSF103481">
    <property type="entry name" value="Multidrug resistance efflux transporter EmrE"/>
    <property type="match status" value="1"/>
</dbReference>
<feature type="transmembrane region" description="Helical" evidence="6">
    <location>
        <begin position="170"/>
        <end position="188"/>
    </location>
</feature>
<name>A0A8B7PCT4_HYAAZ</name>
<evidence type="ECO:0000256" key="3">
    <source>
        <dbReference type="ARBA" id="ARBA00022692"/>
    </source>
</evidence>
<dbReference type="PANTHER" id="PTHR12570">
    <property type="match status" value="1"/>
</dbReference>
<evidence type="ECO:0000313" key="7">
    <source>
        <dbReference type="Proteomes" id="UP000694843"/>
    </source>
</evidence>
<dbReference type="InterPro" id="IPR037185">
    <property type="entry name" value="EmrE-like"/>
</dbReference>
<evidence type="ECO:0000256" key="4">
    <source>
        <dbReference type="ARBA" id="ARBA00022989"/>
    </source>
</evidence>
<dbReference type="InterPro" id="IPR008521">
    <property type="entry name" value="Mg_trans_NIPA"/>
</dbReference>
<feature type="transmembrane region" description="Helical" evidence="6">
    <location>
        <begin position="103"/>
        <end position="121"/>
    </location>
</feature>
<evidence type="ECO:0000256" key="1">
    <source>
        <dbReference type="ARBA" id="ARBA00004141"/>
    </source>
</evidence>
<dbReference type="KEGG" id="hazt:108679696"/>
<feature type="transmembrane region" description="Helical" evidence="6">
    <location>
        <begin position="68"/>
        <end position="91"/>
    </location>
</feature>